<dbReference type="Gene3D" id="3.40.50.300">
    <property type="entry name" value="P-loop containing nucleotide triphosphate hydrolases"/>
    <property type="match status" value="1"/>
</dbReference>
<keyword evidence="6 11" id="KW-0067">ATP-binding</keyword>
<dbReference type="PANTHER" id="PTHR43553">
    <property type="entry name" value="HEAVY METAL TRANSPORTER"/>
    <property type="match status" value="1"/>
</dbReference>
<accession>A0A3A4NXP4</accession>
<dbReference type="InterPro" id="IPR003593">
    <property type="entry name" value="AAA+_ATPase"/>
</dbReference>
<reference evidence="11 12" key="1">
    <citation type="journal article" date="2017" name="ISME J.">
        <title>Energy and carbon metabolisms in a deep terrestrial subsurface fluid microbial community.</title>
        <authorList>
            <person name="Momper L."/>
            <person name="Jungbluth S.P."/>
            <person name="Lee M.D."/>
            <person name="Amend J.P."/>
        </authorList>
    </citation>
    <scope>NUCLEOTIDE SEQUENCE [LARGE SCALE GENOMIC DNA]</scope>
    <source>
        <strain evidence="11">SURF_5</strain>
    </source>
</reference>
<keyword evidence="8" id="KW-0472">Membrane</keyword>
<comment type="caution">
    <text evidence="11">The sequence shown here is derived from an EMBL/GenBank/DDBJ whole genome shotgun (WGS) entry which is preliminary data.</text>
</comment>
<dbReference type="InterPro" id="IPR050095">
    <property type="entry name" value="ECF_ABC_transporter_ATP-bd"/>
</dbReference>
<dbReference type="InterPro" id="IPR027417">
    <property type="entry name" value="P-loop_NTPase"/>
</dbReference>
<evidence type="ECO:0000259" key="10">
    <source>
        <dbReference type="PROSITE" id="PS50893"/>
    </source>
</evidence>
<dbReference type="Pfam" id="PF00005">
    <property type="entry name" value="ABC_tran"/>
    <property type="match status" value="1"/>
</dbReference>
<dbReference type="PROSITE" id="PS00211">
    <property type="entry name" value="ABC_TRANSPORTER_1"/>
    <property type="match status" value="1"/>
</dbReference>
<dbReference type="FunFam" id="3.40.50.300:FF:000224">
    <property type="entry name" value="Energy-coupling factor transporter ATP-binding protein EcfA"/>
    <property type="match status" value="1"/>
</dbReference>
<evidence type="ECO:0000256" key="1">
    <source>
        <dbReference type="ARBA" id="ARBA00004236"/>
    </source>
</evidence>
<keyword evidence="7" id="KW-1278">Translocase</keyword>
<dbReference type="InterPro" id="IPR017871">
    <property type="entry name" value="ABC_transporter-like_CS"/>
</dbReference>
<comment type="subcellular location">
    <subcellularLocation>
        <location evidence="1">Cell membrane</location>
    </subcellularLocation>
</comment>
<dbReference type="GO" id="GO:0016887">
    <property type="term" value="F:ATP hydrolysis activity"/>
    <property type="evidence" value="ECO:0007669"/>
    <property type="project" value="InterPro"/>
</dbReference>
<dbReference type="GO" id="GO:0005524">
    <property type="term" value="F:ATP binding"/>
    <property type="evidence" value="ECO:0007669"/>
    <property type="project" value="UniProtKB-KW"/>
</dbReference>
<feature type="domain" description="ABC transporter" evidence="10">
    <location>
        <begin position="15"/>
        <end position="248"/>
    </location>
</feature>
<organism evidence="11 12">
    <name type="scientific">Abyssobacteria bacterium (strain SURF_5)</name>
    <dbReference type="NCBI Taxonomy" id="2093360"/>
    <lineage>
        <taxon>Bacteria</taxon>
        <taxon>Pseudomonadati</taxon>
        <taxon>Candidatus Hydrogenedentota</taxon>
        <taxon>Candidatus Abyssobacteria</taxon>
    </lineage>
</organism>
<dbReference type="SMART" id="SM00382">
    <property type="entry name" value="AAA"/>
    <property type="match status" value="1"/>
</dbReference>
<keyword evidence="4" id="KW-1003">Cell membrane</keyword>
<evidence type="ECO:0000256" key="6">
    <source>
        <dbReference type="ARBA" id="ARBA00022840"/>
    </source>
</evidence>
<dbReference type="GO" id="GO:0043190">
    <property type="term" value="C:ATP-binding cassette (ABC) transporter complex"/>
    <property type="evidence" value="ECO:0007669"/>
    <property type="project" value="TreeGrafter"/>
</dbReference>
<dbReference type="AlphaFoldDB" id="A0A3A4NXP4"/>
<gene>
    <name evidence="11" type="ORF">C4520_07580</name>
</gene>
<keyword evidence="5" id="KW-0547">Nucleotide-binding</keyword>
<dbReference type="SUPFAM" id="SSF52540">
    <property type="entry name" value="P-loop containing nucleoside triphosphate hydrolases"/>
    <property type="match status" value="1"/>
</dbReference>
<dbReference type="Proteomes" id="UP000265882">
    <property type="component" value="Unassembled WGS sequence"/>
</dbReference>
<name>A0A3A4NXP4_ABYX5</name>
<evidence type="ECO:0000256" key="2">
    <source>
        <dbReference type="ARBA" id="ARBA00005417"/>
    </source>
</evidence>
<evidence type="ECO:0000256" key="9">
    <source>
        <dbReference type="SAM" id="MobiDB-lite"/>
    </source>
</evidence>
<evidence type="ECO:0000313" key="12">
    <source>
        <dbReference type="Proteomes" id="UP000265882"/>
    </source>
</evidence>
<feature type="region of interest" description="Disordered" evidence="9">
    <location>
        <begin position="256"/>
        <end position="276"/>
    </location>
</feature>
<comment type="similarity">
    <text evidence="2">Belongs to the ABC transporter superfamily.</text>
</comment>
<feature type="compositionally biased region" description="Basic residues" evidence="9">
    <location>
        <begin position="263"/>
        <end position="276"/>
    </location>
</feature>
<evidence type="ECO:0000256" key="4">
    <source>
        <dbReference type="ARBA" id="ARBA00022475"/>
    </source>
</evidence>
<dbReference type="PROSITE" id="PS50893">
    <property type="entry name" value="ABC_TRANSPORTER_2"/>
    <property type="match status" value="1"/>
</dbReference>
<proteinExistence type="inferred from homology"/>
<dbReference type="GO" id="GO:0042626">
    <property type="term" value="F:ATPase-coupled transmembrane transporter activity"/>
    <property type="evidence" value="ECO:0007669"/>
    <property type="project" value="TreeGrafter"/>
</dbReference>
<dbReference type="EMBL" id="QZKU01000053">
    <property type="protein sequence ID" value="RJP22876.1"/>
    <property type="molecule type" value="Genomic_DNA"/>
</dbReference>
<dbReference type="InterPro" id="IPR015856">
    <property type="entry name" value="ABC_transpr_CbiO/EcfA_su"/>
</dbReference>
<evidence type="ECO:0000256" key="5">
    <source>
        <dbReference type="ARBA" id="ARBA00022741"/>
    </source>
</evidence>
<sequence length="276" mass="30448">MRPSHIWNEAPLPEIKVAGLRFSYPDGRRALDGVSFEIGRGETVSLLGANGTGKSTLLLCLVGILRGDGGISIGGVEVNPETGASIRRRTGFVFQNPEHQLFTTSVLDDVVFGPLNLGLSKEQALARAEQVLSDLNLSHLRDRLPHHLSQGEKKKAALATALAMYPDILLLDEPTAGLDPRSSAHLTDMLFHLKEEGKTVLIATHDMHLAEQLSDRVIVLGENGKVAREGAPEPILMDQEFLALHNLIHVHRHAHDRTEHGHPHFHYHRKQEHPHP</sequence>
<evidence type="ECO:0000256" key="7">
    <source>
        <dbReference type="ARBA" id="ARBA00022967"/>
    </source>
</evidence>
<dbReference type="InterPro" id="IPR003439">
    <property type="entry name" value="ABC_transporter-like_ATP-bd"/>
</dbReference>
<keyword evidence="3" id="KW-0813">Transport</keyword>
<evidence type="ECO:0000313" key="11">
    <source>
        <dbReference type="EMBL" id="RJP22876.1"/>
    </source>
</evidence>
<evidence type="ECO:0000256" key="3">
    <source>
        <dbReference type="ARBA" id="ARBA00022448"/>
    </source>
</evidence>
<evidence type="ECO:0000256" key="8">
    <source>
        <dbReference type="ARBA" id="ARBA00023136"/>
    </source>
</evidence>
<protein>
    <submittedName>
        <fullName evidence="11">ABC transporter ATP-binding protein</fullName>
    </submittedName>
</protein>
<dbReference type="CDD" id="cd03225">
    <property type="entry name" value="ABC_cobalt_CbiO_domain1"/>
    <property type="match status" value="1"/>
</dbReference>
<dbReference type="PANTHER" id="PTHR43553:SF24">
    <property type="entry name" value="ENERGY-COUPLING FACTOR TRANSPORTER ATP-BINDING PROTEIN ECFA1"/>
    <property type="match status" value="1"/>
</dbReference>